<comment type="caution">
    <text evidence="1">The sequence shown here is derived from an EMBL/GenBank/DDBJ whole genome shotgun (WGS) entry which is preliminary data.</text>
</comment>
<dbReference type="AlphaFoldDB" id="A0A1V1NTV8"/>
<sequence length="260" mass="29607">MGNHNRGLDEITEKEIAKKLADNDISYCAIQLIGQSQDEEHRDAQNLFCMQTRTIIKYTAESMLDIVRQNKDINIFPKDNILQLESLMKSTNNIDCSQVDGVCSSIGDRRWLLRCIRSNEKGVYQKTISNQINQLASDIFDAKSILDDIRQGKTVESTITESDLTSDNDEVNAIYRSEKNVSSKPFLMPGVVNSLIVEIGKDLLSKKDQPAIKSKILKYIGPKRLKKSMIQKHKKKSFEPSAEKSWKPILKMKSTFYTII</sequence>
<dbReference type="Proteomes" id="UP000189670">
    <property type="component" value="Unassembled WGS sequence"/>
</dbReference>
<reference evidence="2" key="1">
    <citation type="submission" date="2012-11" db="EMBL/GenBank/DDBJ databases">
        <authorList>
            <person name="Lucero-Rivera Y.E."/>
            <person name="Tovar-Ramirez D."/>
        </authorList>
    </citation>
    <scope>NUCLEOTIDE SEQUENCE [LARGE SCALE GENOMIC DNA]</scope>
    <source>
        <strain evidence="2">Araruama</strain>
    </source>
</reference>
<evidence type="ECO:0000313" key="2">
    <source>
        <dbReference type="Proteomes" id="UP000189670"/>
    </source>
</evidence>
<dbReference type="EMBL" id="ATBP01002322">
    <property type="protein sequence ID" value="ETR65983.1"/>
    <property type="molecule type" value="Genomic_DNA"/>
</dbReference>
<organism evidence="1 2">
    <name type="scientific">Candidatus Magnetoglobus multicellularis str. Araruama</name>
    <dbReference type="NCBI Taxonomy" id="890399"/>
    <lineage>
        <taxon>Bacteria</taxon>
        <taxon>Pseudomonadati</taxon>
        <taxon>Thermodesulfobacteriota</taxon>
        <taxon>Desulfobacteria</taxon>
        <taxon>Desulfobacterales</taxon>
        <taxon>Desulfobacteraceae</taxon>
        <taxon>Candidatus Magnetoglobus</taxon>
    </lineage>
</organism>
<proteinExistence type="predicted"/>
<feature type="non-terminal residue" evidence="1">
    <location>
        <position position="260"/>
    </location>
</feature>
<name>A0A1V1NTV8_9BACT</name>
<evidence type="ECO:0000313" key="1">
    <source>
        <dbReference type="EMBL" id="ETR65983.1"/>
    </source>
</evidence>
<accession>A0A1V1NTV8</accession>
<protein>
    <submittedName>
        <fullName evidence="1">Uncharacterized protein</fullName>
    </submittedName>
</protein>
<gene>
    <name evidence="1" type="ORF">OMM_13411</name>
</gene>